<dbReference type="AlphaFoldDB" id="A0A518EPZ3"/>
<keyword evidence="4" id="KW-1185">Reference proteome</keyword>
<evidence type="ECO:0000256" key="1">
    <source>
        <dbReference type="SAM" id="SignalP"/>
    </source>
</evidence>
<feature type="domain" description="Stress-response A/B barrel" evidence="2">
    <location>
        <begin position="50"/>
        <end position="145"/>
    </location>
</feature>
<dbReference type="Pfam" id="PF07876">
    <property type="entry name" value="Dabb"/>
    <property type="match status" value="1"/>
</dbReference>
<name>A0A518EPZ3_9BACT</name>
<dbReference type="PROSITE" id="PS51257">
    <property type="entry name" value="PROKAR_LIPOPROTEIN"/>
    <property type="match status" value="1"/>
</dbReference>
<dbReference type="InterPro" id="IPR013097">
    <property type="entry name" value="Dabb"/>
</dbReference>
<dbReference type="PROSITE" id="PS51502">
    <property type="entry name" value="S_R_A_B_BARREL"/>
    <property type="match status" value="1"/>
</dbReference>
<dbReference type="RefSeq" id="WP_145196113.1">
    <property type="nucleotide sequence ID" value="NZ_CP036434.1"/>
</dbReference>
<proteinExistence type="predicted"/>
<reference evidence="3 4" key="1">
    <citation type="submission" date="2019-02" db="EMBL/GenBank/DDBJ databases">
        <title>Deep-cultivation of Planctomycetes and their phenomic and genomic characterization uncovers novel biology.</title>
        <authorList>
            <person name="Wiegand S."/>
            <person name="Jogler M."/>
            <person name="Boedeker C."/>
            <person name="Pinto D."/>
            <person name="Vollmers J."/>
            <person name="Rivas-Marin E."/>
            <person name="Kohn T."/>
            <person name="Peeters S.H."/>
            <person name="Heuer A."/>
            <person name="Rast P."/>
            <person name="Oberbeckmann S."/>
            <person name="Bunk B."/>
            <person name="Jeske O."/>
            <person name="Meyerdierks A."/>
            <person name="Storesund J.E."/>
            <person name="Kallscheuer N."/>
            <person name="Luecker S."/>
            <person name="Lage O.M."/>
            <person name="Pohl T."/>
            <person name="Merkel B.J."/>
            <person name="Hornburger P."/>
            <person name="Mueller R.-W."/>
            <person name="Bruemmer F."/>
            <person name="Labrenz M."/>
            <person name="Spormann A.M."/>
            <person name="Op den Camp H."/>
            <person name="Overmann J."/>
            <person name="Amann R."/>
            <person name="Jetten M.S.M."/>
            <person name="Mascher T."/>
            <person name="Medema M.H."/>
            <person name="Devos D.P."/>
            <person name="Kaster A.-K."/>
            <person name="Ovreas L."/>
            <person name="Rohde M."/>
            <person name="Galperin M.Y."/>
            <person name="Jogler C."/>
        </authorList>
    </citation>
    <scope>NUCLEOTIDE SEQUENCE [LARGE SCALE GENOMIC DNA]</scope>
    <source>
        <strain evidence="3 4">Poly30</strain>
    </source>
</reference>
<organism evidence="3 4">
    <name type="scientific">Saltatorellus ferox</name>
    <dbReference type="NCBI Taxonomy" id="2528018"/>
    <lineage>
        <taxon>Bacteria</taxon>
        <taxon>Pseudomonadati</taxon>
        <taxon>Planctomycetota</taxon>
        <taxon>Planctomycetia</taxon>
        <taxon>Planctomycetia incertae sedis</taxon>
        <taxon>Saltatorellus</taxon>
    </lineage>
</organism>
<dbReference type="EMBL" id="CP036434">
    <property type="protein sequence ID" value="QDV06156.1"/>
    <property type="molecule type" value="Genomic_DNA"/>
</dbReference>
<accession>A0A518EPZ3</accession>
<feature type="chain" id="PRO_5021745965" evidence="1">
    <location>
        <begin position="30"/>
        <end position="150"/>
    </location>
</feature>
<dbReference type="InterPro" id="IPR011008">
    <property type="entry name" value="Dimeric_a/b-barrel"/>
</dbReference>
<evidence type="ECO:0000313" key="4">
    <source>
        <dbReference type="Proteomes" id="UP000320390"/>
    </source>
</evidence>
<gene>
    <name evidence="3" type="ORF">Poly30_16610</name>
</gene>
<evidence type="ECO:0000313" key="3">
    <source>
        <dbReference type="EMBL" id="QDV06156.1"/>
    </source>
</evidence>
<dbReference type="SMART" id="SM00886">
    <property type="entry name" value="Dabb"/>
    <property type="match status" value="1"/>
</dbReference>
<evidence type="ECO:0000259" key="2">
    <source>
        <dbReference type="PROSITE" id="PS51502"/>
    </source>
</evidence>
<sequence precursor="true">MQISSFRRTLPTAASCGLALLSLGLGACAASDEQVREDVLIEAVVPAATISHDVFFTFREPTDASIDGLIAACEKLRILPGVMHLTAGRRDPAQTRDVNEQTFHVALHVEFEDQAAYDAYSPHPVHQALVKEFIPLTSAVVVYDALIGDM</sequence>
<feature type="signal peptide" evidence="1">
    <location>
        <begin position="1"/>
        <end position="29"/>
    </location>
</feature>
<keyword evidence="1" id="KW-0732">Signal</keyword>
<dbReference type="Proteomes" id="UP000320390">
    <property type="component" value="Chromosome"/>
</dbReference>
<dbReference type="OrthoDB" id="9808130at2"/>
<protein>
    <submittedName>
        <fullName evidence="3">Stress responsive A/B Barrel Domain protein</fullName>
    </submittedName>
</protein>
<dbReference type="SUPFAM" id="SSF54909">
    <property type="entry name" value="Dimeric alpha+beta barrel"/>
    <property type="match status" value="1"/>
</dbReference>
<dbReference type="Gene3D" id="3.30.70.100">
    <property type="match status" value="1"/>
</dbReference>